<dbReference type="OrthoDB" id="345312at2759"/>
<dbReference type="AlphaFoldDB" id="U6MPR6"/>
<dbReference type="VEuPathDB" id="ToxoDB:ENH_00003490"/>
<dbReference type="RefSeq" id="XP_013433510.1">
    <property type="nucleotide sequence ID" value="XM_013578056.1"/>
</dbReference>
<organism evidence="2 3">
    <name type="scientific">Eimeria necatrix</name>
    <dbReference type="NCBI Taxonomy" id="51315"/>
    <lineage>
        <taxon>Eukaryota</taxon>
        <taxon>Sar</taxon>
        <taxon>Alveolata</taxon>
        <taxon>Apicomplexa</taxon>
        <taxon>Conoidasida</taxon>
        <taxon>Coccidia</taxon>
        <taxon>Eucoccidiorida</taxon>
        <taxon>Eimeriorina</taxon>
        <taxon>Eimeriidae</taxon>
        <taxon>Eimeria</taxon>
    </lineage>
</organism>
<dbReference type="EMBL" id="HG723042">
    <property type="protein sequence ID" value="CDJ65043.1"/>
    <property type="molecule type" value="Genomic_DNA"/>
</dbReference>
<proteinExistence type="predicted"/>
<accession>U6MPR6</accession>
<name>U6MPR6_9EIME</name>
<gene>
    <name evidence="2" type="ORF">ENH_00003490</name>
</gene>
<dbReference type="Proteomes" id="UP000030754">
    <property type="component" value="Unassembled WGS sequence"/>
</dbReference>
<feature type="chain" id="PRO_5004676645" description="Dense granule protein GRA12" evidence="1">
    <location>
        <begin position="26"/>
        <end position="407"/>
    </location>
</feature>
<feature type="signal peptide" evidence="1">
    <location>
        <begin position="1"/>
        <end position="25"/>
    </location>
</feature>
<evidence type="ECO:0008006" key="4">
    <source>
        <dbReference type="Google" id="ProtNLM"/>
    </source>
</evidence>
<reference evidence="2" key="2">
    <citation type="submission" date="2013-10" db="EMBL/GenBank/DDBJ databases">
        <authorList>
            <person name="Aslett M."/>
        </authorList>
    </citation>
    <scope>NUCLEOTIDE SEQUENCE [LARGE SCALE GENOMIC DNA]</scope>
    <source>
        <strain evidence="2">Houghton</strain>
    </source>
</reference>
<evidence type="ECO:0000313" key="2">
    <source>
        <dbReference type="EMBL" id="CDJ65043.1"/>
    </source>
</evidence>
<dbReference type="GeneID" id="25470543"/>
<sequence>MRSSQRPRLAPLGAIMVALFELAVADVGVYSPEGSMVRVLNTLGSNMWYMSAEGCRVGLPGNLVVTPRAGSNAEGGELLDPMFTGPHLCSWLSMMEQAHHSMKKTWEKEHERQRSKVPRWNLLRRYSMWKRAFPELVFDVEIRYIDLWNKDRFGLPLPWATALFRYQCPDSKTSYGLFDHLCGAVFTQSPDSRVPSEVYLLIQPRQGFNRPLQVSASNWQFVSGALAGLGNLRKNRSNEKEEGVVGLLDTLKALYSRHEAIMTIPGKINDYWMYAGRCYFKWLLRLEWGFFNETFCERLHQQASSGVLDAVKAASVDSVQLHVVLVSLFRHETPLMYGVVDEGVLGLNEVSDHLTIEIDTSPQNVPDFERSKSTANNIRTANMIFNGISAFLAKKPASKGNSVSRDS</sequence>
<evidence type="ECO:0000313" key="3">
    <source>
        <dbReference type="Proteomes" id="UP000030754"/>
    </source>
</evidence>
<reference evidence="2" key="1">
    <citation type="submission" date="2013-10" db="EMBL/GenBank/DDBJ databases">
        <title>Genomic analysis of the causative agents of coccidiosis in chickens.</title>
        <authorList>
            <person name="Reid A.J."/>
            <person name="Blake D."/>
            <person name="Billington K."/>
            <person name="Browne H."/>
            <person name="Dunn M."/>
            <person name="Hung S."/>
            <person name="Kawahara F."/>
            <person name="Miranda-Saavedra D."/>
            <person name="Mourier T."/>
            <person name="Nagra H."/>
            <person name="Otto T.D."/>
            <person name="Rawlings N."/>
            <person name="Sanchez A."/>
            <person name="Sanders M."/>
            <person name="Subramaniam C."/>
            <person name="Tay Y."/>
            <person name="Dear P."/>
            <person name="Doerig C."/>
            <person name="Gruber A."/>
            <person name="Parkinson J."/>
            <person name="Shirley M."/>
            <person name="Wan K.L."/>
            <person name="Berriman M."/>
            <person name="Tomley F."/>
            <person name="Pain A."/>
        </authorList>
    </citation>
    <scope>NUCLEOTIDE SEQUENCE [LARGE SCALE GENOMIC DNA]</scope>
    <source>
        <strain evidence="2">Houghton</strain>
    </source>
</reference>
<evidence type="ECO:0000256" key="1">
    <source>
        <dbReference type="SAM" id="SignalP"/>
    </source>
</evidence>
<protein>
    <recommendedName>
        <fullName evidence="4">Dense granule protein GRA12</fullName>
    </recommendedName>
</protein>
<keyword evidence="1" id="KW-0732">Signal</keyword>
<keyword evidence="3" id="KW-1185">Reference proteome</keyword>